<dbReference type="GO" id="GO:0097225">
    <property type="term" value="C:sperm midpiece"/>
    <property type="evidence" value="ECO:0007669"/>
    <property type="project" value="TreeGrafter"/>
</dbReference>
<dbReference type="GeneID" id="105360812"/>
<accession>A0AAJ6YDL3</accession>
<dbReference type="InterPro" id="IPR048733">
    <property type="entry name" value="CFA69_ARM_dom"/>
</dbReference>
<dbReference type="GO" id="GO:1902093">
    <property type="term" value="P:positive regulation of flagellated sperm motility"/>
    <property type="evidence" value="ECO:0007669"/>
    <property type="project" value="TreeGrafter"/>
</dbReference>
<dbReference type="GO" id="GO:0097730">
    <property type="term" value="C:non-motile cilium"/>
    <property type="evidence" value="ECO:0007669"/>
    <property type="project" value="TreeGrafter"/>
</dbReference>
<dbReference type="PANTHER" id="PTHR14716">
    <property type="entry name" value="CILIA- AND FLAGELLA-ASSOCIATED PROTEIN 69"/>
    <property type="match status" value="1"/>
</dbReference>
<dbReference type="Pfam" id="PF21049">
    <property type="entry name" value="CFA69_ARM_rpt"/>
    <property type="match status" value="2"/>
</dbReference>
<dbReference type="KEGG" id="csol:105360812"/>
<dbReference type="AlphaFoldDB" id="A0AAJ6YDL3"/>
<protein>
    <submittedName>
        <fullName evidence="3">Uncharacterized protein LOC105360812</fullName>
    </submittedName>
</protein>
<dbReference type="InterPro" id="IPR048732">
    <property type="entry name" value="CFA69"/>
</dbReference>
<keyword evidence="2" id="KW-1185">Reference proteome</keyword>
<name>A0AAJ6YDL3_9HYME</name>
<feature type="domain" description="Cilia- and flagella-associated protein 69 ARM repeats" evidence="1">
    <location>
        <begin position="101"/>
        <end position="486"/>
    </location>
</feature>
<evidence type="ECO:0000259" key="1">
    <source>
        <dbReference type="Pfam" id="PF21049"/>
    </source>
</evidence>
<evidence type="ECO:0000313" key="3">
    <source>
        <dbReference type="RefSeq" id="XP_011496115.1"/>
    </source>
</evidence>
<sequence>MSKFEALKYYYYAMLYGDGAHENESWTSEYSNILHPTVVESSFCSYSTLKTISYINLDDEDLRAAKLNNIIKKLLDIIRNPVCEDIGFVCYLLFKFLKYNGYDGYYLEHLLHIRDILDFLSKQAKHIEDYQDFLREFLYLSGKPPLLRKSSELLLCAPKLQRHLTLLGYLLFLAPSKDAFFTVKNAIMNFVHGDDKKARKDAVKPSMCREAVNYSKLPFILIEHLAITSDEIYTDILEIILTILPLSQTVSNRLIAAGIEDQLLLKLRLTSCINETLYNSKYIQKNHIIIPKILWKLMSTLIESENQPENAKHCKSPSLDAMCCLRKILNLSVIEAKRSTRCKTLRNELVRMILTNLLGRASDYSEWDFVGSGIADDLAILAVATECGTQNTWAENASIETKNQDDLIFKRTLLIIVTLIAEVQPETVPLLKERKLIFGLLQFFQPYSEDTKLPWNFEQRWHLFKYVSNALIYLVPKIPEEFINFNDLIQRVLEFEALSITHQKTISFLLITIQNIVENQCSPLEINELVFKSAFNLLNRCRYQKCEDSKLEQSYLITIGSFIWKCLVPNADTFIQFLQKSGLYLFLDIMENANVYVQNFYLDVLTDICEKQFSIHYLFSWRCADKQKNLISILTHIWKMVVMESPLINNSQTLYLYYIKSIRNSSNIITIATRPAREKIVFLIKLMQDYEKYQKDCWNILYNKLTIEERLTFLEIETYDGMKEDEAMMEISKTLDCANVCPLTKSRENLRPMNMRLYDYNVRLKEGKQKLLDMWVVEKLEEEYQEYQNIQNAKLNPAFDALKVFEYIARTSIKDYMLAKKTKQKALIDASIRMMKNETESLRRTYNSDTNITAVFNQNLKIRSISKSNLNLEDELSLVSSLTSVVSANASSTCSLTTEKSSAFSFLGKKYVFDTSGNVI</sequence>
<organism evidence="2 3">
    <name type="scientific">Ceratosolen solmsi marchali</name>
    <dbReference type="NCBI Taxonomy" id="326594"/>
    <lineage>
        <taxon>Eukaryota</taxon>
        <taxon>Metazoa</taxon>
        <taxon>Ecdysozoa</taxon>
        <taxon>Arthropoda</taxon>
        <taxon>Hexapoda</taxon>
        <taxon>Insecta</taxon>
        <taxon>Pterygota</taxon>
        <taxon>Neoptera</taxon>
        <taxon>Endopterygota</taxon>
        <taxon>Hymenoptera</taxon>
        <taxon>Apocrita</taxon>
        <taxon>Proctotrupomorpha</taxon>
        <taxon>Chalcidoidea</taxon>
        <taxon>Agaonidae</taxon>
        <taxon>Agaoninae</taxon>
        <taxon>Ceratosolen</taxon>
    </lineage>
</organism>
<feature type="domain" description="Cilia- and flagella-associated protein 69 ARM repeats" evidence="1">
    <location>
        <begin position="562"/>
        <end position="640"/>
    </location>
</feature>
<gene>
    <name evidence="3" type="primary">LOC105360812</name>
</gene>
<dbReference type="RefSeq" id="XP_011496115.1">
    <property type="nucleotide sequence ID" value="XM_011497813.1"/>
</dbReference>
<dbReference type="Proteomes" id="UP000695007">
    <property type="component" value="Unplaced"/>
</dbReference>
<proteinExistence type="predicted"/>
<evidence type="ECO:0000313" key="2">
    <source>
        <dbReference type="Proteomes" id="UP000695007"/>
    </source>
</evidence>
<dbReference type="PANTHER" id="PTHR14716:SF0">
    <property type="entry name" value="CILIA- AND FLAGELLA-ASSOCIATED PROTEIN 69"/>
    <property type="match status" value="1"/>
</dbReference>
<reference evidence="3" key="1">
    <citation type="submission" date="2025-08" db="UniProtKB">
        <authorList>
            <consortium name="RefSeq"/>
        </authorList>
    </citation>
    <scope>IDENTIFICATION</scope>
</reference>